<gene>
    <name evidence="1" type="ORF">HMPREF1991_02593</name>
</gene>
<protein>
    <submittedName>
        <fullName evidence="1">Uncharacterized protein</fullName>
    </submittedName>
</protein>
<dbReference type="EMBL" id="JNGW01000112">
    <property type="protein sequence ID" value="KDR51368.1"/>
    <property type="molecule type" value="Genomic_DNA"/>
</dbReference>
<dbReference type="AlphaFoldDB" id="A0A069QEQ5"/>
<evidence type="ECO:0000313" key="1">
    <source>
        <dbReference type="EMBL" id="KDR51368.1"/>
    </source>
</evidence>
<name>A0A069QEQ5_HOYLO</name>
<comment type="caution">
    <text evidence="1">The sequence shown here is derived from an EMBL/GenBank/DDBJ whole genome shotgun (WGS) entry which is preliminary data.</text>
</comment>
<reference evidence="1 2" key="1">
    <citation type="submission" date="2013-08" db="EMBL/GenBank/DDBJ databases">
        <authorList>
            <person name="Weinstock G."/>
            <person name="Sodergren E."/>
            <person name="Wylie T."/>
            <person name="Fulton L."/>
            <person name="Fulton R."/>
            <person name="Fronick C."/>
            <person name="O'Laughlin M."/>
            <person name="Godfrey J."/>
            <person name="Miner T."/>
            <person name="Herter B."/>
            <person name="Appelbaum E."/>
            <person name="Cordes M."/>
            <person name="Lek S."/>
            <person name="Wollam A."/>
            <person name="Pepin K.H."/>
            <person name="Palsikar V.B."/>
            <person name="Mitreva M."/>
            <person name="Wilson R.K."/>
        </authorList>
    </citation>
    <scope>NUCLEOTIDE SEQUENCE [LARGE SCALE GENOMIC DNA]</scope>
    <source>
        <strain evidence="1 2">ATCC 15930</strain>
    </source>
</reference>
<organism evidence="1 2">
    <name type="scientific">Hoylesella loescheii DSM 19665 = JCM 12249 = ATCC 15930</name>
    <dbReference type="NCBI Taxonomy" id="1122985"/>
    <lineage>
        <taxon>Bacteria</taxon>
        <taxon>Pseudomonadati</taxon>
        <taxon>Bacteroidota</taxon>
        <taxon>Bacteroidia</taxon>
        <taxon>Bacteroidales</taxon>
        <taxon>Prevotellaceae</taxon>
        <taxon>Hoylesella</taxon>
    </lineage>
</organism>
<dbReference type="HOGENOM" id="CLU_1460065_0_0_10"/>
<dbReference type="PATRIC" id="fig|1122985.7.peg.2683"/>
<proteinExistence type="predicted"/>
<sequence>MLCACILQTTTALASNVVALNHGKDSLQADSTGRQQVPHYQIVSAQDELKLYWTGKGFAQAKGDKSDRQYVKAILRTFDASWLAHPLTIAMKTIRVQKNGDKEETMVIVAVKSTGKRWKINAPKFKQCMIDGYKCPIYGVPYYIDGCIYIVCFIPSWQMTGNELRPEIYRETLYEGVVKPFVGKLLPLS</sequence>
<keyword evidence="2" id="KW-1185">Reference proteome</keyword>
<evidence type="ECO:0000313" key="2">
    <source>
        <dbReference type="Proteomes" id="UP000027442"/>
    </source>
</evidence>
<accession>A0A069QEQ5</accession>
<dbReference type="Proteomes" id="UP000027442">
    <property type="component" value="Unassembled WGS sequence"/>
</dbReference>